<sequence>MPVSVETAPEPQQQKTFFGQPRALANLFGVEMWERFSFYGMQGILLIYLYYPVADGGLGMDPATASGIVGAYGGLVYLSTILGAWLADRVLGSERTLFSSALMIMAGHVALALLPGFTGVGAGLLLVGVGSGGLKANATSLVGSLYAEDDERRDAGFSLFYLGINLGALVGPLLTGLAQKELGFHYGFGLAAIGMAAGLVQYAVGRKNLPAHANELQNPLPAHRRTTALALGLIAAAVLAALVWLGVLTAENLANVVIGATVVAAVAYFVVILSSRKISTVERRRVVAFIPMFVSSAAFWSLFQQQFTVVAQYADKRLDRTLFSWEMPVSWVQSINPVMIILLAGVFATMWTRLGPRQPSSPVKFALGTVTMGVAFLLFIPMAGGGTNSAPLLGLVGILAVFTVAELLLSPVGLSLATKLAPAVFKTQMVALFFLSVALGSAMSGYLAQFYTAESETAYFGVVGAVAIVLGLVLAAFARPIRALMGGVH</sequence>
<feature type="transmembrane region" description="Helical" evidence="9">
    <location>
        <begin position="430"/>
        <end position="451"/>
    </location>
</feature>
<dbReference type="InterPro" id="IPR005279">
    <property type="entry name" value="Dipep/tripep_permease"/>
</dbReference>
<gene>
    <name evidence="11" type="ORF">K1X13_11415</name>
</gene>
<feature type="transmembrane region" description="Helical" evidence="9">
    <location>
        <begin position="159"/>
        <end position="178"/>
    </location>
</feature>
<proteinExistence type="inferred from homology"/>
<dbReference type="EMBL" id="JAIEZQ010000002">
    <property type="protein sequence ID" value="MBY9075429.1"/>
    <property type="molecule type" value="Genomic_DNA"/>
</dbReference>
<evidence type="ECO:0000256" key="2">
    <source>
        <dbReference type="ARBA" id="ARBA00005982"/>
    </source>
</evidence>
<evidence type="ECO:0000256" key="7">
    <source>
        <dbReference type="ARBA" id="ARBA00023136"/>
    </source>
</evidence>
<dbReference type="InterPro" id="IPR018456">
    <property type="entry name" value="PTR2_symporter_CS"/>
</dbReference>
<feature type="transmembrane region" description="Helical" evidence="9">
    <location>
        <begin position="65"/>
        <end position="85"/>
    </location>
</feature>
<dbReference type="InterPro" id="IPR036259">
    <property type="entry name" value="MFS_trans_sf"/>
</dbReference>
<evidence type="ECO:0000256" key="6">
    <source>
        <dbReference type="ARBA" id="ARBA00022989"/>
    </source>
</evidence>
<dbReference type="InterPro" id="IPR020846">
    <property type="entry name" value="MFS_dom"/>
</dbReference>
<evidence type="ECO:0000313" key="11">
    <source>
        <dbReference type="EMBL" id="MBY9075429.1"/>
    </source>
</evidence>
<evidence type="ECO:0000256" key="3">
    <source>
        <dbReference type="ARBA" id="ARBA00022448"/>
    </source>
</evidence>
<organism evidence="11 12">
    <name type="scientific">Nocardioides jiangsuensis</name>
    <dbReference type="NCBI Taxonomy" id="2866161"/>
    <lineage>
        <taxon>Bacteria</taxon>
        <taxon>Bacillati</taxon>
        <taxon>Actinomycetota</taxon>
        <taxon>Actinomycetes</taxon>
        <taxon>Propionibacteriales</taxon>
        <taxon>Nocardioidaceae</taxon>
        <taxon>Nocardioides</taxon>
    </lineage>
</organism>
<dbReference type="CDD" id="cd17346">
    <property type="entry name" value="MFS_DtpA_like"/>
    <property type="match status" value="1"/>
</dbReference>
<dbReference type="InterPro" id="IPR000109">
    <property type="entry name" value="POT_fam"/>
</dbReference>
<feature type="transmembrane region" description="Helical" evidence="9">
    <location>
        <begin position="253"/>
        <end position="274"/>
    </location>
</feature>
<feature type="transmembrane region" description="Helical" evidence="9">
    <location>
        <begin position="286"/>
        <end position="303"/>
    </location>
</feature>
<evidence type="ECO:0000259" key="10">
    <source>
        <dbReference type="PROSITE" id="PS50850"/>
    </source>
</evidence>
<dbReference type="NCBIfam" id="TIGR00924">
    <property type="entry name" value="yjdL_sub1_fam"/>
    <property type="match status" value="1"/>
</dbReference>
<feature type="transmembrane region" description="Helical" evidence="9">
    <location>
        <begin position="331"/>
        <end position="351"/>
    </location>
</feature>
<dbReference type="Gene3D" id="1.20.1250.20">
    <property type="entry name" value="MFS general substrate transporter like domains"/>
    <property type="match status" value="1"/>
</dbReference>
<keyword evidence="3 8" id="KW-0813">Transport</keyword>
<keyword evidence="6 9" id="KW-1133">Transmembrane helix</keyword>
<keyword evidence="12" id="KW-1185">Reference proteome</keyword>
<evidence type="ECO:0000256" key="9">
    <source>
        <dbReference type="SAM" id="Phobius"/>
    </source>
</evidence>
<dbReference type="PROSITE" id="PS50850">
    <property type="entry name" value="MFS"/>
    <property type="match status" value="1"/>
</dbReference>
<reference evidence="11 12" key="1">
    <citation type="submission" date="2021-08" db="EMBL/GenBank/DDBJ databases">
        <title>Nocardioides bacterium WL0053 sp. nov., isolated from the sediment.</title>
        <authorList>
            <person name="Wang L."/>
            <person name="Zhang D."/>
            <person name="Zhang A."/>
        </authorList>
    </citation>
    <scope>NUCLEOTIDE SEQUENCE [LARGE SCALE GENOMIC DNA]</scope>
    <source>
        <strain evidence="11 12">WL0053</strain>
    </source>
</reference>
<evidence type="ECO:0000256" key="8">
    <source>
        <dbReference type="RuleBase" id="RU003755"/>
    </source>
</evidence>
<dbReference type="PANTHER" id="PTHR23517">
    <property type="entry name" value="RESISTANCE PROTEIN MDTM, PUTATIVE-RELATED-RELATED"/>
    <property type="match status" value="1"/>
</dbReference>
<evidence type="ECO:0000256" key="4">
    <source>
        <dbReference type="ARBA" id="ARBA00022475"/>
    </source>
</evidence>
<feature type="transmembrane region" description="Helical" evidence="9">
    <location>
        <begin position="226"/>
        <end position="247"/>
    </location>
</feature>
<comment type="subcellular location">
    <subcellularLocation>
        <location evidence="1">Cell membrane</location>
        <topology evidence="1">Multi-pass membrane protein</topology>
    </subcellularLocation>
    <subcellularLocation>
        <location evidence="8">Membrane</location>
        <topology evidence="8">Multi-pass membrane protein</topology>
    </subcellularLocation>
</comment>
<accession>A0ABS7RLT3</accession>
<dbReference type="PANTHER" id="PTHR23517:SF15">
    <property type="entry name" value="PROTON-DEPENDENT OLIGOPEPTIDE FAMILY TRANSPORT PROTEIN"/>
    <property type="match status" value="1"/>
</dbReference>
<evidence type="ECO:0000313" key="12">
    <source>
        <dbReference type="Proteomes" id="UP000754710"/>
    </source>
</evidence>
<feature type="transmembrane region" description="Helical" evidence="9">
    <location>
        <begin position="390"/>
        <end position="409"/>
    </location>
</feature>
<dbReference type="Proteomes" id="UP000754710">
    <property type="component" value="Unassembled WGS sequence"/>
</dbReference>
<dbReference type="InterPro" id="IPR050171">
    <property type="entry name" value="MFS_Transporters"/>
</dbReference>
<keyword evidence="5 8" id="KW-0812">Transmembrane</keyword>
<dbReference type="PROSITE" id="PS01023">
    <property type="entry name" value="PTR2_2"/>
    <property type="match status" value="1"/>
</dbReference>
<dbReference type="SUPFAM" id="SSF103473">
    <property type="entry name" value="MFS general substrate transporter"/>
    <property type="match status" value="1"/>
</dbReference>
<feature type="transmembrane region" description="Helical" evidence="9">
    <location>
        <begin position="36"/>
        <end position="53"/>
    </location>
</feature>
<feature type="transmembrane region" description="Helical" evidence="9">
    <location>
        <begin position="184"/>
        <end position="205"/>
    </location>
</feature>
<protein>
    <submittedName>
        <fullName evidence="11">Peptide MFS transporter</fullName>
    </submittedName>
</protein>
<name>A0ABS7RLT3_9ACTN</name>
<evidence type="ECO:0000256" key="1">
    <source>
        <dbReference type="ARBA" id="ARBA00004651"/>
    </source>
</evidence>
<comment type="similarity">
    <text evidence="2 8">Belongs to the major facilitator superfamily. Proton-dependent oligopeptide transporter (POT/PTR) (TC 2.A.17) family.</text>
</comment>
<feature type="domain" description="Major facilitator superfamily (MFS) profile" evidence="10">
    <location>
        <begin position="26"/>
        <end position="482"/>
    </location>
</feature>
<feature type="transmembrane region" description="Helical" evidence="9">
    <location>
        <begin position="363"/>
        <end position="384"/>
    </location>
</feature>
<dbReference type="Pfam" id="PF00854">
    <property type="entry name" value="PTR2"/>
    <property type="match status" value="1"/>
</dbReference>
<keyword evidence="4" id="KW-1003">Cell membrane</keyword>
<evidence type="ECO:0000256" key="5">
    <source>
        <dbReference type="ARBA" id="ARBA00022692"/>
    </source>
</evidence>
<keyword evidence="7 9" id="KW-0472">Membrane</keyword>
<comment type="caution">
    <text evidence="11">The sequence shown here is derived from an EMBL/GenBank/DDBJ whole genome shotgun (WGS) entry which is preliminary data.</text>
</comment>
<feature type="transmembrane region" description="Helical" evidence="9">
    <location>
        <begin position="457"/>
        <end position="477"/>
    </location>
</feature>